<dbReference type="AlphaFoldDB" id="E8WYN4"/>
<evidence type="ECO:0000313" key="3">
    <source>
        <dbReference type="Proteomes" id="UP000000343"/>
    </source>
</evidence>
<dbReference type="PaxDb" id="1198114-AciX9_0561"/>
<sequence>MAEETKPVADAVATPEGDNEFAPDQPLTEVPDGLQEPLGSGPDAYKKDKES</sequence>
<protein>
    <submittedName>
        <fullName evidence="2">Putative transcriptional regulator, AsnC family</fullName>
    </submittedName>
</protein>
<keyword evidence="3" id="KW-1185">Reference proteome</keyword>
<dbReference type="Proteomes" id="UP000000343">
    <property type="component" value="Chromosome"/>
</dbReference>
<evidence type="ECO:0000256" key="1">
    <source>
        <dbReference type="SAM" id="MobiDB-lite"/>
    </source>
</evidence>
<organism evidence="3">
    <name type="scientific">Granulicella tundricola (strain ATCC BAA-1859 / DSM 23138 / MP5ACTX9)</name>
    <dbReference type="NCBI Taxonomy" id="1198114"/>
    <lineage>
        <taxon>Bacteria</taxon>
        <taxon>Pseudomonadati</taxon>
        <taxon>Acidobacteriota</taxon>
        <taxon>Terriglobia</taxon>
        <taxon>Terriglobales</taxon>
        <taxon>Acidobacteriaceae</taxon>
        <taxon>Granulicella</taxon>
    </lineage>
</organism>
<reference evidence="3" key="1">
    <citation type="submission" date="2011-01" db="EMBL/GenBank/DDBJ databases">
        <title>Complete sequence of chromosome of Acidobacterium sp. MP5ACTX9.</title>
        <authorList>
            <consortium name="US DOE Joint Genome Institute"/>
            <person name="Lucas S."/>
            <person name="Copeland A."/>
            <person name="Lapidus A."/>
            <person name="Cheng J.-F."/>
            <person name="Goodwin L."/>
            <person name="Pitluck S."/>
            <person name="Teshima H."/>
            <person name="Detter J.C."/>
            <person name="Han C."/>
            <person name="Tapia R."/>
            <person name="Land M."/>
            <person name="Hauser L."/>
            <person name="Kyrpides N."/>
            <person name="Ivanova N."/>
            <person name="Ovchinnikova G."/>
            <person name="Pagani I."/>
            <person name="Rawat S.R."/>
            <person name="Mannisto M."/>
            <person name="Haggblom M.M."/>
            <person name="Woyke T."/>
        </authorList>
    </citation>
    <scope>NUCLEOTIDE SEQUENCE [LARGE SCALE GENOMIC DNA]</scope>
    <source>
        <strain evidence="3">MP5ACTX9</strain>
    </source>
</reference>
<dbReference type="KEGG" id="acm:AciX9_0561"/>
<dbReference type="RefSeq" id="WP_013578960.1">
    <property type="nucleotide sequence ID" value="NC_015064.1"/>
</dbReference>
<dbReference type="EMBL" id="CP002480">
    <property type="protein sequence ID" value="ADW67632.1"/>
    <property type="molecule type" value="Genomic_DNA"/>
</dbReference>
<gene>
    <name evidence="2" type="ordered locus">AciX9_0561</name>
</gene>
<dbReference type="HOGENOM" id="CLU_3099374_0_0_0"/>
<dbReference type="STRING" id="1198114.AciX9_0561"/>
<feature type="region of interest" description="Disordered" evidence="1">
    <location>
        <begin position="1"/>
        <end position="51"/>
    </location>
</feature>
<name>E8WYN4_GRATM</name>
<proteinExistence type="predicted"/>
<evidence type="ECO:0000313" key="2">
    <source>
        <dbReference type="EMBL" id="ADW67632.1"/>
    </source>
</evidence>
<accession>E8WYN4</accession>